<dbReference type="Proteomes" id="UP000620262">
    <property type="component" value="Unassembled WGS sequence"/>
</dbReference>
<dbReference type="InterPro" id="IPR011008">
    <property type="entry name" value="Dimeric_a/b-barrel"/>
</dbReference>
<evidence type="ECO:0000259" key="1">
    <source>
        <dbReference type="Pfam" id="PF07978"/>
    </source>
</evidence>
<protein>
    <recommendedName>
        <fullName evidence="1">NIPSNAP domain-containing protein</fullName>
    </recommendedName>
</protein>
<comment type="caution">
    <text evidence="2">The sequence shown here is derived from an EMBL/GenBank/DDBJ whole genome shotgun (WGS) entry which is preliminary data.</text>
</comment>
<accession>A0ABR9J1G9</accession>
<evidence type="ECO:0000313" key="3">
    <source>
        <dbReference type="Proteomes" id="UP000620262"/>
    </source>
</evidence>
<proteinExistence type="predicted"/>
<dbReference type="InterPro" id="IPR012577">
    <property type="entry name" value="NIPSNAP"/>
</dbReference>
<reference evidence="2 3" key="1">
    <citation type="submission" date="2020-10" db="EMBL/GenBank/DDBJ databases">
        <title>Sequencing the genomes of 1000 actinobacteria strains.</title>
        <authorList>
            <person name="Klenk H.-P."/>
        </authorList>
    </citation>
    <scope>NUCLEOTIDE SEQUENCE [LARGE SCALE GENOMIC DNA]</scope>
    <source>
        <strain evidence="2 3">DSM 7307</strain>
    </source>
</reference>
<organism evidence="2 3">
    <name type="scientific">Rhizobium viscosum</name>
    <name type="common">Arthrobacter viscosus</name>
    <dbReference type="NCBI Taxonomy" id="1673"/>
    <lineage>
        <taxon>Bacteria</taxon>
        <taxon>Pseudomonadati</taxon>
        <taxon>Pseudomonadota</taxon>
        <taxon>Alphaproteobacteria</taxon>
        <taxon>Hyphomicrobiales</taxon>
        <taxon>Rhizobiaceae</taxon>
        <taxon>Rhizobium/Agrobacterium group</taxon>
        <taxon>Rhizobium</taxon>
    </lineage>
</organism>
<feature type="domain" description="NIPSNAP" evidence="1">
    <location>
        <begin position="12"/>
        <end position="122"/>
    </location>
</feature>
<dbReference type="EMBL" id="JADBEC010000003">
    <property type="protein sequence ID" value="MBE1509321.1"/>
    <property type="molecule type" value="Genomic_DNA"/>
</dbReference>
<name>A0ABR9J1G9_RHIVS</name>
<dbReference type="RefSeq" id="WP_210332483.1">
    <property type="nucleotide sequence ID" value="NZ_BAAAVL010000015.1"/>
</dbReference>
<gene>
    <name evidence="2" type="ORF">H4W29_006568</name>
</gene>
<dbReference type="SUPFAM" id="SSF54909">
    <property type="entry name" value="Dimeric alpha+beta barrel"/>
    <property type="match status" value="1"/>
</dbReference>
<evidence type="ECO:0000313" key="2">
    <source>
        <dbReference type="EMBL" id="MBE1509321.1"/>
    </source>
</evidence>
<dbReference type="Gene3D" id="3.30.70.100">
    <property type="match status" value="1"/>
</dbReference>
<dbReference type="Pfam" id="PF07978">
    <property type="entry name" value="NIPSNAP"/>
    <property type="match status" value="1"/>
</dbReference>
<keyword evidence="3" id="KW-1185">Reference proteome</keyword>
<sequence>MKSIIPVTCEVRYRLDPKKRAEFEAYAEIWVQLIERYGGTHHGYFMPREKPDGAGLSFPGAGADGAGNIAIALFTFPDEETYLGYRASVATDPDSIAANARFGADPPFKSYERLFLRPLPRSK</sequence>